<evidence type="ECO:0000256" key="6">
    <source>
        <dbReference type="ARBA" id="ARBA00022692"/>
    </source>
</evidence>
<keyword evidence="6 9" id="KW-0812">Transmembrane</keyword>
<dbReference type="EnsemblBacteria" id="AAP99643">
    <property type="protein sequence ID" value="AAP99643"/>
    <property type="gene ID" value="Pro_0598"/>
</dbReference>
<keyword evidence="5 10" id="KW-0592">Phosphate transport</keyword>
<evidence type="ECO:0000256" key="7">
    <source>
        <dbReference type="ARBA" id="ARBA00022989"/>
    </source>
</evidence>
<name>Q7VCZ1_PROMA</name>
<evidence type="ECO:0000313" key="12">
    <source>
        <dbReference type="EMBL" id="AAP99643.1"/>
    </source>
</evidence>
<sequence length="316" mass="34513">MADDDKDKFLLKQRTVSEKFIDEGFKLFFLSMASIVAIIVFAIFVVIFYQSLDSIDSYGMKFLTTSNWNPVTDEYGAFTAIYGTLVTSFASLIIAVPLGVGTAIFITEDIIPKKIRGLIGLMVELLAAIPSVVLGLWAIFVMEPFIRPFLNLLYKMFGWIPFLSTQPIGPGIAPAILILVVMILPIITSISRDSLKQVPAKLREAAYGIGATRWTAMFNVILPAAISGITGGVLLGLGRAMGETMAVTMIIGNTNTFSWSILSPGYTISAMLANQFGEADGSQVSSLMYAAFILMLLTLVVNIFAQWVVKRLSLKY</sequence>
<feature type="transmembrane region" description="Helical" evidence="9">
    <location>
        <begin position="211"/>
        <end position="237"/>
    </location>
</feature>
<evidence type="ECO:0000256" key="1">
    <source>
        <dbReference type="ARBA" id="ARBA00004651"/>
    </source>
</evidence>
<evidence type="ECO:0000256" key="9">
    <source>
        <dbReference type="RuleBase" id="RU363032"/>
    </source>
</evidence>
<feature type="transmembrane region" description="Helical" evidence="9">
    <location>
        <begin position="27"/>
        <end position="49"/>
    </location>
</feature>
<dbReference type="RefSeq" id="WP_011124751.1">
    <property type="nucleotide sequence ID" value="NC_005042.1"/>
</dbReference>
<dbReference type="InterPro" id="IPR000515">
    <property type="entry name" value="MetI-like"/>
</dbReference>
<evidence type="ECO:0000256" key="2">
    <source>
        <dbReference type="ARBA" id="ARBA00007069"/>
    </source>
</evidence>
<dbReference type="Proteomes" id="UP000001420">
    <property type="component" value="Chromosome"/>
</dbReference>
<dbReference type="PROSITE" id="PS50928">
    <property type="entry name" value="ABC_TM1"/>
    <property type="match status" value="1"/>
</dbReference>
<gene>
    <name evidence="12" type="primary">pstC</name>
    <name evidence="12" type="ordered locus">Pro_0598</name>
</gene>
<evidence type="ECO:0000259" key="11">
    <source>
        <dbReference type="PROSITE" id="PS50928"/>
    </source>
</evidence>
<keyword evidence="7 9" id="KW-1133">Transmembrane helix</keyword>
<dbReference type="GO" id="GO:0005315">
    <property type="term" value="F:phosphate transmembrane transporter activity"/>
    <property type="evidence" value="ECO:0007669"/>
    <property type="project" value="InterPro"/>
</dbReference>
<dbReference type="PANTHER" id="PTHR30425:SF1">
    <property type="entry name" value="PHOSPHATE TRANSPORT SYSTEM PERMEASE PROTEIN PSTC"/>
    <property type="match status" value="1"/>
</dbReference>
<evidence type="ECO:0000256" key="8">
    <source>
        <dbReference type="ARBA" id="ARBA00023136"/>
    </source>
</evidence>
<feature type="transmembrane region" description="Helical" evidence="9">
    <location>
        <begin position="257"/>
        <end position="274"/>
    </location>
</feature>
<dbReference type="GO" id="GO:0005886">
    <property type="term" value="C:plasma membrane"/>
    <property type="evidence" value="ECO:0007669"/>
    <property type="project" value="UniProtKB-SubCell"/>
</dbReference>
<dbReference type="HOGENOM" id="CLU_033621_1_3_3"/>
<dbReference type="InterPro" id="IPR011864">
    <property type="entry name" value="Phosphate_PstC"/>
</dbReference>
<dbReference type="STRING" id="167539.Pro_0598"/>
<keyword evidence="8 9" id="KW-0472">Membrane</keyword>
<evidence type="ECO:0000256" key="4">
    <source>
        <dbReference type="ARBA" id="ARBA00022475"/>
    </source>
</evidence>
<dbReference type="SUPFAM" id="SSF161098">
    <property type="entry name" value="MetI-like"/>
    <property type="match status" value="1"/>
</dbReference>
<dbReference type="Pfam" id="PF00528">
    <property type="entry name" value="BPD_transp_1"/>
    <property type="match status" value="1"/>
</dbReference>
<evidence type="ECO:0000256" key="5">
    <source>
        <dbReference type="ARBA" id="ARBA00022592"/>
    </source>
</evidence>
<comment type="function">
    <text evidence="10">Part of the binding-protein-dependent transport system for phosphate; probably responsible for the translocation of the substrate across the membrane.</text>
</comment>
<dbReference type="PANTHER" id="PTHR30425">
    <property type="entry name" value="PHOSPHATE TRANSPORT SYSTEM PERMEASE PROTEIN PST"/>
    <property type="match status" value="1"/>
</dbReference>
<dbReference type="OrthoDB" id="9785113at2"/>
<feature type="transmembrane region" description="Helical" evidence="9">
    <location>
        <begin position="118"/>
        <end position="140"/>
    </location>
</feature>
<feature type="transmembrane region" description="Helical" evidence="9">
    <location>
        <begin position="80"/>
        <end position="106"/>
    </location>
</feature>
<feature type="transmembrane region" description="Helical" evidence="9">
    <location>
        <begin position="286"/>
        <end position="309"/>
    </location>
</feature>
<feature type="domain" description="ABC transmembrane type-1" evidence="11">
    <location>
        <begin position="81"/>
        <end position="305"/>
    </location>
</feature>
<dbReference type="CDD" id="cd06261">
    <property type="entry name" value="TM_PBP2"/>
    <property type="match status" value="1"/>
</dbReference>
<keyword evidence="3 9" id="KW-0813">Transport</keyword>
<dbReference type="EMBL" id="AE017126">
    <property type="protein sequence ID" value="AAP99643.1"/>
    <property type="molecule type" value="Genomic_DNA"/>
</dbReference>
<dbReference type="AlphaFoldDB" id="Q7VCZ1"/>
<dbReference type="KEGG" id="pma:Pro_0598"/>
<feature type="transmembrane region" description="Helical" evidence="9">
    <location>
        <begin position="171"/>
        <end position="190"/>
    </location>
</feature>
<evidence type="ECO:0000313" key="13">
    <source>
        <dbReference type="Proteomes" id="UP000001420"/>
    </source>
</evidence>
<dbReference type="GO" id="GO:0006817">
    <property type="term" value="P:phosphate ion transport"/>
    <property type="evidence" value="ECO:0007669"/>
    <property type="project" value="UniProtKB-KW"/>
</dbReference>
<reference evidence="12 13" key="1">
    <citation type="journal article" date="2003" name="Proc. Natl. Acad. Sci. U.S.A.">
        <title>Genome sequence of the cyanobacterium Prochlorococcus marinus SS120, a nearly minimal oxyphototrophic genome.</title>
        <authorList>
            <person name="Dufresne A."/>
            <person name="Salanoubat M."/>
            <person name="Partensky F."/>
            <person name="Artiguenave F."/>
            <person name="Axmann I.M."/>
            <person name="Barbe V."/>
            <person name="Duprat S."/>
            <person name="Galperin M.Y."/>
            <person name="Koonin E.V."/>
            <person name="Le Gall F."/>
            <person name="Makarova K.S."/>
            <person name="Ostrowski M."/>
            <person name="Oztas S."/>
            <person name="Robert C."/>
            <person name="Rogozin I.B."/>
            <person name="Scanlan D.J."/>
            <person name="Tandeau de Marsac N."/>
            <person name="Weissenbach J."/>
            <person name="Wincker P."/>
            <person name="Wolf Y.I."/>
            <person name="Hess W.R."/>
        </authorList>
    </citation>
    <scope>NUCLEOTIDE SEQUENCE [LARGE SCALE GENOMIC DNA]</scope>
    <source>
        <strain evidence="13">SARG / CCMP1375 / SS120</strain>
    </source>
</reference>
<accession>Q7VCZ1</accession>
<dbReference type="PATRIC" id="fig|167539.5.peg.615"/>
<dbReference type="Gene3D" id="1.10.3720.10">
    <property type="entry name" value="MetI-like"/>
    <property type="match status" value="1"/>
</dbReference>
<evidence type="ECO:0000256" key="3">
    <source>
        <dbReference type="ARBA" id="ARBA00022448"/>
    </source>
</evidence>
<dbReference type="InterPro" id="IPR035906">
    <property type="entry name" value="MetI-like_sf"/>
</dbReference>
<comment type="subcellular location">
    <subcellularLocation>
        <location evidence="1 9">Cell membrane</location>
        <topology evidence="1 9">Multi-pass membrane protein</topology>
    </subcellularLocation>
</comment>
<evidence type="ECO:0000256" key="10">
    <source>
        <dbReference type="RuleBase" id="RU363054"/>
    </source>
</evidence>
<comment type="similarity">
    <text evidence="2 10">Belongs to the binding-protein-dependent transport system permease family. CysTW subfamily.</text>
</comment>
<organism evidence="12 13">
    <name type="scientific">Prochlorococcus marinus (strain SARG / CCMP1375 / SS120)</name>
    <dbReference type="NCBI Taxonomy" id="167539"/>
    <lineage>
        <taxon>Bacteria</taxon>
        <taxon>Bacillati</taxon>
        <taxon>Cyanobacteriota</taxon>
        <taxon>Cyanophyceae</taxon>
        <taxon>Synechococcales</taxon>
        <taxon>Prochlorococcaceae</taxon>
        <taxon>Prochlorococcus</taxon>
    </lineage>
</organism>
<keyword evidence="13" id="KW-1185">Reference proteome</keyword>
<proteinExistence type="inferred from homology"/>
<dbReference type="eggNOG" id="COG0573">
    <property type="taxonomic scope" value="Bacteria"/>
</dbReference>
<keyword evidence="4 10" id="KW-1003">Cell membrane</keyword>
<protein>
    <recommendedName>
        <fullName evidence="10">Phosphate transport system permease protein</fullName>
    </recommendedName>
</protein>
<dbReference type="InterPro" id="IPR051124">
    <property type="entry name" value="Phosphate_Transport_Permease"/>
</dbReference>
<dbReference type="NCBIfam" id="TIGR02138">
    <property type="entry name" value="phosphate_pstC"/>
    <property type="match status" value="1"/>
</dbReference>